<accession>K1QNB9</accession>
<dbReference type="SUPFAM" id="SSF101898">
    <property type="entry name" value="NHL repeat"/>
    <property type="match status" value="1"/>
</dbReference>
<name>K1QNB9_MAGGI</name>
<sequence>MRGRHRFSYTGSPPNTLNPMGICTDVLSHILVWDYTSKTVQLLDKDGQFLYYLLENVGPSFKSCSLSYDVNTHYLWVGSEDSTVRVYKYITRK</sequence>
<reference evidence="1" key="1">
    <citation type="journal article" date="2012" name="Nature">
        <title>The oyster genome reveals stress adaptation and complexity of shell formation.</title>
        <authorList>
            <person name="Zhang G."/>
            <person name="Fang X."/>
            <person name="Guo X."/>
            <person name="Li L."/>
            <person name="Luo R."/>
            <person name="Xu F."/>
            <person name="Yang P."/>
            <person name="Zhang L."/>
            <person name="Wang X."/>
            <person name="Qi H."/>
            <person name="Xiong Z."/>
            <person name="Que H."/>
            <person name="Xie Y."/>
            <person name="Holland P.W."/>
            <person name="Paps J."/>
            <person name="Zhu Y."/>
            <person name="Wu F."/>
            <person name="Chen Y."/>
            <person name="Wang J."/>
            <person name="Peng C."/>
            <person name="Meng J."/>
            <person name="Yang L."/>
            <person name="Liu J."/>
            <person name="Wen B."/>
            <person name="Zhang N."/>
            <person name="Huang Z."/>
            <person name="Zhu Q."/>
            <person name="Feng Y."/>
            <person name="Mount A."/>
            <person name="Hedgecock D."/>
            <person name="Xu Z."/>
            <person name="Liu Y."/>
            <person name="Domazet-Loso T."/>
            <person name="Du Y."/>
            <person name="Sun X."/>
            <person name="Zhang S."/>
            <person name="Liu B."/>
            <person name="Cheng P."/>
            <person name="Jiang X."/>
            <person name="Li J."/>
            <person name="Fan D."/>
            <person name="Wang W."/>
            <person name="Fu W."/>
            <person name="Wang T."/>
            <person name="Wang B."/>
            <person name="Zhang J."/>
            <person name="Peng Z."/>
            <person name="Li Y."/>
            <person name="Li N."/>
            <person name="Wang J."/>
            <person name="Chen M."/>
            <person name="He Y."/>
            <person name="Tan F."/>
            <person name="Song X."/>
            <person name="Zheng Q."/>
            <person name="Huang R."/>
            <person name="Yang H."/>
            <person name="Du X."/>
            <person name="Chen L."/>
            <person name="Yang M."/>
            <person name="Gaffney P.M."/>
            <person name="Wang S."/>
            <person name="Luo L."/>
            <person name="She Z."/>
            <person name="Ming Y."/>
            <person name="Huang W."/>
            <person name="Zhang S."/>
            <person name="Huang B."/>
            <person name="Zhang Y."/>
            <person name="Qu T."/>
            <person name="Ni P."/>
            <person name="Miao G."/>
            <person name="Wang J."/>
            <person name="Wang Q."/>
            <person name="Steinberg C.E."/>
            <person name="Wang H."/>
            <person name="Li N."/>
            <person name="Qian L."/>
            <person name="Zhang G."/>
            <person name="Li Y."/>
            <person name="Yang H."/>
            <person name="Liu X."/>
            <person name="Wang J."/>
            <person name="Yin Y."/>
            <person name="Wang J."/>
        </authorList>
    </citation>
    <scope>NUCLEOTIDE SEQUENCE [LARGE SCALE GENOMIC DNA]</scope>
    <source>
        <strain evidence="1">05x7-T-G4-1.051#20</strain>
    </source>
</reference>
<dbReference type="InterPro" id="IPR011042">
    <property type="entry name" value="6-blade_b-propeller_TolB-like"/>
</dbReference>
<dbReference type="AlphaFoldDB" id="K1QNB9"/>
<gene>
    <name evidence="1" type="ORF">CGI_10000760</name>
</gene>
<protein>
    <submittedName>
        <fullName evidence="1">Uncharacterized protein</fullName>
    </submittedName>
</protein>
<proteinExistence type="predicted"/>
<dbReference type="Gene3D" id="2.120.10.30">
    <property type="entry name" value="TolB, C-terminal domain"/>
    <property type="match status" value="1"/>
</dbReference>
<evidence type="ECO:0000313" key="1">
    <source>
        <dbReference type="EMBL" id="EKC23046.1"/>
    </source>
</evidence>
<dbReference type="HOGENOM" id="CLU_007742_4_2_1"/>
<dbReference type="InParanoid" id="K1QNB9"/>
<organism evidence="1">
    <name type="scientific">Magallana gigas</name>
    <name type="common">Pacific oyster</name>
    <name type="synonym">Crassostrea gigas</name>
    <dbReference type="NCBI Taxonomy" id="29159"/>
    <lineage>
        <taxon>Eukaryota</taxon>
        <taxon>Metazoa</taxon>
        <taxon>Spiralia</taxon>
        <taxon>Lophotrochozoa</taxon>
        <taxon>Mollusca</taxon>
        <taxon>Bivalvia</taxon>
        <taxon>Autobranchia</taxon>
        <taxon>Pteriomorphia</taxon>
        <taxon>Ostreida</taxon>
        <taxon>Ostreoidea</taxon>
        <taxon>Ostreidae</taxon>
        <taxon>Magallana</taxon>
    </lineage>
</organism>
<dbReference type="EMBL" id="JH816719">
    <property type="protein sequence ID" value="EKC23046.1"/>
    <property type="molecule type" value="Genomic_DNA"/>
</dbReference>